<proteinExistence type="predicted"/>
<feature type="transmembrane region" description="Helical" evidence="2">
    <location>
        <begin position="49"/>
        <end position="73"/>
    </location>
</feature>
<feature type="transmembrane region" description="Helical" evidence="2">
    <location>
        <begin position="227"/>
        <end position="247"/>
    </location>
</feature>
<keyword evidence="5" id="KW-1185">Reference proteome</keyword>
<feature type="transmembrane region" description="Helical" evidence="2">
    <location>
        <begin position="93"/>
        <end position="115"/>
    </location>
</feature>
<keyword evidence="2" id="KW-0472">Membrane</keyword>
<dbReference type="RefSeq" id="WP_089408321.1">
    <property type="nucleotide sequence ID" value="NZ_FZOU01000003.1"/>
</dbReference>
<organism evidence="4 5">
    <name type="scientific">Granulicella rosea</name>
    <dbReference type="NCBI Taxonomy" id="474952"/>
    <lineage>
        <taxon>Bacteria</taxon>
        <taxon>Pseudomonadati</taxon>
        <taxon>Acidobacteriota</taxon>
        <taxon>Terriglobia</taxon>
        <taxon>Terriglobales</taxon>
        <taxon>Acidobacteriaceae</taxon>
        <taxon>Granulicella</taxon>
    </lineage>
</organism>
<feature type="transmembrane region" description="Helical" evidence="2">
    <location>
        <begin position="135"/>
        <end position="157"/>
    </location>
</feature>
<reference evidence="4 5" key="1">
    <citation type="submission" date="2017-06" db="EMBL/GenBank/DDBJ databases">
        <authorList>
            <person name="Kim H.J."/>
            <person name="Triplett B.A."/>
        </authorList>
    </citation>
    <scope>NUCLEOTIDE SEQUENCE [LARGE SCALE GENOMIC DNA]</scope>
    <source>
        <strain evidence="4 5">DSM 18704</strain>
    </source>
</reference>
<dbReference type="Proteomes" id="UP000198356">
    <property type="component" value="Unassembled WGS sequence"/>
</dbReference>
<evidence type="ECO:0000313" key="4">
    <source>
        <dbReference type="EMBL" id="SNS95210.1"/>
    </source>
</evidence>
<dbReference type="PANTHER" id="PTHR43592">
    <property type="entry name" value="CAAX AMINO TERMINAL PROTEASE"/>
    <property type="match status" value="1"/>
</dbReference>
<evidence type="ECO:0000259" key="3">
    <source>
        <dbReference type="Pfam" id="PF02517"/>
    </source>
</evidence>
<feature type="transmembrane region" description="Helical" evidence="2">
    <location>
        <begin position="177"/>
        <end position="206"/>
    </location>
</feature>
<sequence length="311" mass="33524">MIEPLPPEAHTSSSPAPPPAESIGLSEWNSPAPPPPPVLARVPHLGHAALFGVTIFILLLLSQGVAAGLLLMHTGGRKSGLDQVLPGLMNPKIQLATLGATYIVSLLTAWAFFPLMWKRGFAIGLQWNAAAARKYALRIIPAGVVLSIAVQALQTVLTPPKSAPIEEFFKTQSDVWLIVAFGTLLAPLTEEIIFRGFLLPALAIAFDWISLKRNADAYQAWITTDTLSTPALVVSGLISSACFAAIHAAQIGYAWRSVAVLMVVSWVLTAVRVRLKSVAASTLLHATYNFTIFFVLFIQTGAFRHLDKMKD</sequence>
<dbReference type="EMBL" id="FZOU01000003">
    <property type="protein sequence ID" value="SNS95210.1"/>
    <property type="molecule type" value="Genomic_DNA"/>
</dbReference>
<dbReference type="OrthoDB" id="113141at2"/>
<evidence type="ECO:0000313" key="5">
    <source>
        <dbReference type="Proteomes" id="UP000198356"/>
    </source>
</evidence>
<keyword evidence="2" id="KW-1133">Transmembrane helix</keyword>
<evidence type="ECO:0000256" key="2">
    <source>
        <dbReference type="SAM" id="Phobius"/>
    </source>
</evidence>
<dbReference type="AlphaFoldDB" id="A0A239INH4"/>
<evidence type="ECO:0000256" key="1">
    <source>
        <dbReference type="SAM" id="MobiDB-lite"/>
    </source>
</evidence>
<dbReference type="GO" id="GO:0080120">
    <property type="term" value="P:CAAX-box protein maturation"/>
    <property type="evidence" value="ECO:0007669"/>
    <property type="project" value="UniProtKB-ARBA"/>
</dbReference>
<feature type="domain" description="CAAX prenyl protease 2/Lysostaphin resistance protein A-like" evidence="3">
    <location>
        <begin position="175"/>
        <end position="290"/>
    </location>
</feature>
<feature type="transmembrane region" description="Helical" evidence="2">
    <location>
        <begin position="283"/>
        <end position="303"/>
    </location>
</feature>
<dbReference type="PANTHER" id="PTHR43592:SF15">
    <property type="entry name" value="CAAX AMINO TERMINAL PROTEASE FAMILY PROTEIN"/>
    <property type="match status" value="1"/>
</dbReference>
<feature type="transmembrane region" description="Helical" evidence="2">
    <location>
        <begin position="253"/>
        <end position="271"/>
    </location>
</feature>
<feature type="region of interest" description="Disordered" evidence="1">
    <location>
        <begin position="1"/>
        <end position="28"/>
    </location>
</feature>
<dbReference type="Pfam" id="PF02517">
    <property type="entry name" value="Rce1-like"/>
    <property type="match status" value="1"/>
</dbReference>
<accession>A0A239INH4</accession>
<protein>
    <recommendedName>
        <fullName evidence="3">CAAX prenyl protease 2/Lysostaphin resistance protein A-like domain-containing protein</fullName>
    </recommendedName>
</protein>
<name>A0A239INH4_9BACT</name>
<dbReference type="InterPro" id="IPR003675">
    <property type="entry name" value="Rce1/LyrA-like_dom"/>
</dbReference>
<gene>
    <name evidence="4" type="ORF">SAMN05421770_103202</name>
</gene>
<keyword evidence="2" id="KW-0812">Transmembrane</keyword>
<dbReference type="GO" id="GO:0004175">
    <property type="term" value="F:endopeptidase activity"/>
    <property type="evidence" value="ECO:0007669"/>
    <property type="project" value="UniProtKB-ARBA"/>
</dbReference>